<dbReference type="RefSeq" id="WP_344379162.1">
    <property type="nucleotide sequence ID" value="NZ_BAAASQ010000025.1"/>
</dbReference>
<comment type="caution">
    <text evidence="2">The sequence shown here is derived from an EMBL/GenBank/DDBJ whole genome shotgun (WGS) entry which is preliminary data.</text>
</comment>
<gene>
    <name evidence="2" type="ORF">ACFPFX_19595</name>
</gene>
<reference evidence="3" key="1">
    <citation type="journal article" date="2019" name="Int. J. Syst. Evol. Microbiol.">
        <title>The Global Catalogue of Microorganisms (GCM) 10K type strain sequencing project: providing services to taxonomists for standard genome sequencing and annotation.</title>
        <authorList>
            <consortium name="The Broad Institute Genomics Platform"/>
            <consortium name="The Broad Institute Genome Sequencing Center for Infectious Disease"/>
            <person name="Wu L."/>
            <person name="Ma J."/>
        </authorList>
    </citation>
    <scope>NUCLEOTIDE SEQUENCE [LARGE SCALE GENOMIC DNA]</scope>
    <source>
        <strain evidence="3">CCM 7224</strain>
    </source>
</reference>
<evidence type="ECO:0000313" key="3">
    <source>
        <dbReference type="Proteomes" id="UP001595834"/>
    </source>
</evidence>
<feature type="region of interest" description="Disordered" evidence="1">
    <location>
        <begin position="1"/>
        <end position="50"/>
    </location>
</feature>
<evidence type="ECO:0000313" key="2">
    <source>
        <dbReference type="EMBL" id="MFC4958492.1"/>
    </source>
</evidence>
<protein>
    <submittedName>
        <fullName evidence="2">Uncharacterized protein</fullName>
    </submittedName>
</protein>
<keyword evidence="3" id="KW-1185">Reference proteome</keyword>
<sequence length="50" mass="5087">MSARGPAEAASIPALDCGNRPGRHPPARAARHGRFEPYGEDVGDGGPGGF</sequence>
<evidence type="ECO:0000256" key="1">
    <source>
        <dbReference type="SAM" id="MobiDB-lite"/>
    </source>
</evidence>
<proteinExistence type="predicted"/>
<organism evidence="2 3">
    <name type="scientific">Streptomyces mauvecolor</name>
    <dbReference type="NCBI Taxonomy" id="58345"/>
    <lineage>
        <taxon>Bacteria</taxon>
        <taxon>Bacillati</taxon>
        <taxon>Actinomycetota</taxon>
        <taxon>Actinomycetes</taxon>
        <taxon>Kitasatosporales</taxon>
        <taxon>Streptomycetaceae</taxon>
        <taxon>Streptomyces</taxon>
    </lineage>
</organism>
<name>A0ABV9UQ08_9ACTN</name>
<dbReference type="Proteomes" id="UP001595834">
    <property type="component" value="Unassembled WGS sequence"/>
</dbReference>
<accession>A0ABV9UQ08</accession>
<dbReference type="EMBL" id="JBHSIZ010000018">
    <property type="protein sequence ID" value="MFC4958492.1"/>
    <property type="molecule type" value="Genomic_DNA"/>
</dbReference>
<feature type="compositionally biased region" description="Basic residues" evidence="1">
    <location>
        <begin position="21"/>
        <end position="32"/>
    </location>
</feature>